<sequence length="182" mass="18849">MGEISMAEYYVGQIMLSGFNFAPRGFAACNGQLMPISQNQALFSLLGTMYGGNGQTTFALPNLQGSTPVHAGSSADPNWQPAPYIQGQLAGVENVTLQPGQLPVHNHLANATATAGSIKNPTNTLYGGSGTEALYGQAAGPQVTLALQTVASAGGNGVHNNMQPFRVLNFSIALSGVFPPRN</sequence>
<reference evidence="2 3" key="3">
    <citation type="journal article" date="2008" name="FEMS Microbiol. Ecol.">
        <title>Identification and characterization of genes underlying chitinolysis in Collimonas fungivorans Ter331.</title>
        <authorList>
            <person name="Fritsche K."/>
            <person name="de Boer W."/>
            <person name="Gerards S."/>
            <person name="van den Berg M."/>
            <person name="van Veen J.A."/>
            <person name="Leveau J.H."/>
        </authorList>
    </citation>
    <scope>NUCLEOTIDE SEQUENCE [LARGE SCALE GENOMIC DNA]</scope>
    <source>
        <strain evidence="2 3">Ter331</strain>
    </source>
</reference>
<evidence type="ECO:0000259" key="1">
    <source>
        <dbReference type="Pfam" id="PF07484"/>
    </source>
</evidence>
<dbReference type="Gene3D" id="3.90.1340.10">
    <property type="entry name" value="Phage tail collar domain"/>
    <property type="match status" value="1"/>
</dbReference>
<reference evidence="3" key="6">
    <citation type="submission" date="2011-05" db="EMBL/GenBank/DDBJ databases">
        <title>Complete sequence of Collimonas fungivorans Ter331.</title>
        <authorList>
            <person name="Leveau J.H."/>
        </authorList>
    </citation>
    <scope>NUCLEOTIDE SEQUENCE [LARGE SCALE GENOMIC DNA]</scope>
    <source>
        <strain evidence="3">Ter331</strain>
    </source>
</reference>
<gene>
    <name evidence="2" type="ordered locus">CFU_2231</name>
</gene>
<dbReference type="InterPro" id="IPR011083">
    <property type="entry name" value="Phage_tail_collar_dom"/>
</dbReference>
<dbReference type="HOGENOM" id="CLU_087872_0_0_4"/>
<evidence type="ECO:0000313" key="3">
    <source>
        <dbReference type="Proteomes" id="UP000008392"/>
    </source>
</evidence>
<feature type="domain" description="Phage tail collar" evidence="1">
    <location>
        <begin position="12"/>
        <end position="68"/>
    </location>
</feature>
<dbReference type="Proteomes" id="UP000008392">
    <property type="component" value="Chromosome"/>
</dbReference>
<reference evidence="2 3" key="5">
    <citation type="journal article" date="2011" name="ISME J.">
        <title>Dual transcriptional profiling of a bacterial/fungal confrontation: Collimonas fungivorans versus Aspergillus niger.</title>
        <authorList>
            <person name="Mela F."/>
            <person name="Fritsche K."/>
            <person name="de Boer W."/>
            <person name="van Veen J.A."/>
            <person name="de Graaff L.H."/>
            <person name="van den Berg M."/>
            <person name="Leveau J.H."/>
        </authorList>
    </citation>
    <scope>NUCLEOTIDE SEQUENCE [LARGE SCALE GENOMIC DNA]</scope>
    <source>
        <strain evidence="2 3">Ter331</strain>
    </source>
</reference>
<dbReference type="STRING" id="1005048.CFU_2231"/>
<organism evidence="2 3">
    <name type="scientific">Collimonas fungivorans (strain Ter331)</name>
    <dbReference type="NCBI Taxonomy" id="1005048"/>
    <lineage>
        <taxon>Bacteria</taxon>
        <taxon>Pseudomonadati</taxon>
        <taxon>Pseudomonadota</taxon>
        <taxon>Betaproteobacteria</taxon>
        <taxon>Burkholderiales</taxon>
        <taxon>Oxalobacteraceae</taxon>
        <taxon>Collimonas</taxon>
    </lineage>
</organism>
<accession>G0AKD1</accession>
<dbReference type="EMBL" id="CP002745">
    <property type="protein sequence ID" value="AEK62058.1"/>
    <property type="molecule type" value="Genomic_DNA"/>
</dbReference>
<dbReference type="SUPFAM" id="SSF88874">
    <property type="entry name" value="Receptor-binding domain of short tail fibre protein gp12"/>
    <property type="match status" value="1"/>
</dbReference>
<dbReference type="eggNOG" id="COG4675">
    <property type="taxonomic scope" value="Bacteria"/>
</dbReference>
<reference evidence="2 3" key="1">
    <citation type="journal article" date="2004" name="Environ. Microbiol.">
        <title>Phylogeny-function analysis of (meta)genomic libraries: screening for expression of ribosomal RNA genes by large-insert library fluorescent in situ hybridization (LIL-FISH).</title>
        <authorList>
            <person name="Leveau J.H."/>
            <person name="Gerards S."/>
            <person name="de Boer W."/>
            <person name="van Veen J.A."/>
        </authorList>
    </citation>
    <scope>NUCLEOTIDE SEQUENCE [LARGE SCALE GENOMIC DNA]</scope>
    <source>
        <strain evidence="2 3">Ter331</strain>
    </source>
</reference>
<protein>
    <submittedName>
        <fullName evidence="2">Microcystin dependent protein</fullName>
    </submittedName>
</protein>
<reference evidence="2 3" key="4">
    <citation type="journal article" date="2010" name="Environ. Microbiol.">
        <title>The bacterial genus Collimonas: mycophagy, weathering and other adaptive solutions to life in oligotrophic soil environments.</title>
        <authorList>
            <person name="Leveau J.H."/>
            <person name="Uroz S."/>
            <person name="de Boer W."/>
        </authorList>
    </citation>
    <scope>NUCLEOTIDE SEQUENCE [LARGE SCALE GENOMIC DNA]</scope>
    <source>
        <strain evidence="2 3">Ter331</strain>
    </source>
</reference>
<dbReference type="Pfam" id="PF07484">
    <property type="entry name" value="Collar"/>
    <property type="match status" value="1"/>
</dbReference>
<dbReference type="KEGG" id="cfu:CFU_2231"/>
<reference evidence="2 3" key="2">
    <citation type="journal article" date="2006" name="J. Microbiol. Methods">
        <title>Genomic flank-sequencing of plasposon insertion sites for rapid identification of functional genes.</title>
        <authorList>
            <person name="Leveau J.H."/>
            <person name="Gerards S."/>
            <person name="Fritsche K."/>
            <person name="Zondag G."/>
            <person name="van Veen J.A."/>
        </authorList>
    </citation>
    <scope>NUCLEOTIDE SEQUENCE [LARGE SCALE GENOMIC DNA]</scope>
    <source>
        <strain evidence="2 3">Ter331</strain>
    </source>
</reference>
<name>G0AKD1_COLFT</name>
<dbReference type="AlphaFoldDB" id="G0AKD1"/>
<dbReference type="InterPro" id="IPR037053">
    <property type="entry name" value="Phage_tail_collar_dom_sf"/>
</dbReference>
<keyword evidence="3" id="KW-1185">Reference proteome</keyword>
<proteinExistence type="predicted"/>
<evidence type="ECO:0000313" key="2">
    <source>
        <dbReference type="EMBL" id="AEK62058.1"/>
    </source>
</evidence>